<name>A0A1B9GC19_9TREE</name>
<accession>A0A1B9GC19</accession>
<evidence type="ECO:0000313" key="2">
    <source>
        <dbReference type="EMBL" id="WVW79380.1"/>
    </source>
</evidence>
<dbReference type="AlphaFoldDB" id="A0A1B9GC19"/>
<dbReference type="VEuPathDB" id="FungiDB:I302_00031"/>
<reference evidence="1" key="1">
    <citation type="submission" date="2013-07" db="EMBL/GenBank/DDBJ databases">
        <title>The Genome Sequence of Cryptococcus bestiolae CBS10118.</title>
        <authorList>
            <consortium name="The Broad Institute Genome Sequencing Platform"/>
            <person name="Cuomo C."/>
            <person name="Litvintseva A."/>
            <person name="Chen Y."/>
            <person name="Heitman J."/>
            <person name="Sun S."/>
            <person name="Springer D."/>
            <person name="Dromer F."/>
            <person name="Young S.K."/>
            <person name="Zeng Q."/>
            <person name="Gargeya S."/>
            <person name="Fitzgerald M."/>
            <person name="Abouelleil A."/>
            <person name="Alvarado L."/>
            <person name="Berlin A.M."/>
            <person name="Chapman S.B."/>
            <person name="Dewar J."/>
            <person name="Goldberg J."/>
            <person name="Griggs A."/>
            <person name="Gujja S."/>
            <person name="Hansen M."/>
            <person name="Howarth C."/>
            <person name="Imamovic A."/>
            <person name="Larimer J."/>
            <person name="McCowan C."/>
            <person name="Murphy C."/>
            <person name="Pearson M."/>
            <person name="Priest M."/>
            <person name="Roberts A."/>
            <person name="Saif S."/>
            <person name="Shea T."/>
            <person name="Sykes S."/>
            <person name="Wortman J."/>
            <person name="Nusbaum C."/>
            <person name="Birren B."/>
        </authorList>
    </citation>
    <scope>NUCLEOTIDE SEQUENCE [LARGE SCALE GENOMIC DNA]</scope>
    <source>
        <strain evidence="1">CBS 10118</strain>
    </source>
</reference>
<dbReference type="EMBL" id="CP144541">
    <property type="protein sequence ID" value="WVW79380.1"/>
    <property type="molecule type" value="Genomic_DNA"/>
</dbReference>
<dbReference type="Proteomes" id="UP000092730">
    <property type="component" value="Chromosome 1"/>
</dbReference>
<dbReference type="GeneID" id="30204430"/>
<keyword evidence="3" id="KW-1185">Reference proteome</keyword>
<organism evidence="1">
    <name type="scientific">Kwoniella bestiolae CBS 10118</name>
    <dbReference type="NCBI Taxonomy" id="1296100"/>
    <lineage>
        <taxon>Eukaryota</taxon>
        <taxon>Fungi</taxon>
        <taxon>Dikarya</taxon>
        <taxon>Basidiomycota</taxon>
        <taxon>Agaricomycotina</taxon>
        <taxon>Tremellomycetes</taxon>
        <taxon>Tremellales</taxon>
        <taxon>Cryptococcaceae</taxon>
        <taxon>Kwoniella</taxon>
    </lineage>
</organism>
<gene>
    <name evidence="1" type="ORF">I302_00031</name>
    <name evidence="2" type="ORF">I302_101348</name>
</gene>
<proteinExistence type="predicted"/>
<evidence type="ECO:0000313" key="1">
    <source>
        <dbReference type="EMBL" id="OCF28544.1"/>
    </source>
</evidence>
<dbReference type="KEGG" id="kbi:30204430"/>
<evidence type="ECO:0000313" key="3">
    <source>
        <dbReference type="Proteomes" id="UP000092730"/>
    </source>
</evidence>
<reference evidence="2" key="2">
    <citation type="submission" date="2013-07" db="EMBL/GenBank/DDBJ databases">
        <authorList>
            <consortium name="The Broad Institute Genome Sequencing Platform"/>
            <person name="Cuomo C."/>
            <person name="Litvintseva A."/>
            <person name="Chen Y."/>
            <person name="Heitman J."/>
            <person name="Sun S."/>
            <person name="Springer D."/>
            <person name="Dromer F."/>
            <person name="Young S.K."/>
            <person name="Zeng Q."/>
            <person name="Gargeya S."/>
            <person name="Fitzgerald M."/>
            <person name="Abouelleil A."/>
            <person name="Alvarado L."/>
            <person name="Berlin A.M."/>
            <person name="Chapman S.B."/>
            <person name="Dewar J."/>
            <person name="Goldberg J."/>
            <person name="Griggs A."/>
            <person name="Gujja S."/>
            <person name="Hansen M."/>
            <person name="Howarth C."/>
            <person name="Imamovic A."/>
            <person name="Larimer J."/>
            <person name="McCowan C."/>
            <person name="Murphy C."/>
            <person name="Pearson M."/>
            <person name="Priest M."/>
            <person name="Roberts A."/>
            <person name="Saif S."/>
            <person name="Shea T."/>
            <person name="Sykes S."/>
            <person name="Wortman J."/>
            <person name="Nusbaum C."/>
            <person name="Birren B."/>
        </authorList>
    </citation>
    <scope>NUCLEOTIDE SEQUENCE</scope>
    <source>
        <strain evidence="2">CBS 10118</strain>
    </source>
</reference>
<dbReference type="RefSeq" id="XP_019049614.1">
    <property type="nucleotide sequence ID" value="XM_019186736.1"/>
</dbReference>
<reference evidence="2" key="4">
    <citation type="submission" date="2024-02" db="EMBL/GenBank/DDBJ databases">
        <title>Comparative genomics of Cryptococcus and Kwoniella reveals pathogenesis evolution and contrasting modes of karyotype evolution via chromosome fusion or intercentromeric recombination.</title>
        <authorList>
            <person name="Coelho M.A."/>
            <person name="David-Palma M."/>
            <person name="Shea T."/>
            <person name="Bowers K."/>
            <person name="McGinley-Smith S."/>
            <person name="Mohammad A.W."/>
            <person name="Gnirke A."/>
            <person name="Yurkov A.M."/>
            <person name="Nowrousian M."/>
            <person name="Sun S."/>
            <person name="Cuomo C.A."/>
            <person name="Heitman J."/>
        </authorList>
    </citation>
    <scope>NUCLEOTIDE SEQUENCE</scope>
    <source>
        <strain evidence="2">CBS 10118</strain>
    </source>
</reference>
<sequence length="182" mass="21587">MLCDSQVPGWLEFLYQWDNWVRRPETDQEKTISWQNTKGDYLAERDLEENGKFHHLNEAYDGAKSAYDRFYPEGMTKSDEGMTPSLAIGIATCAWPPTHESTETLDRDYFEKAKKSNDFDLVLLQRRVKKLSNPDYSYARYGDEENISTRYNERESHFTWMQWALDQARARKHFLDCFEPTD</sequence>
<dbReference type="EMBL" id="KI894018">
    <property type="protein sequence ID" value="OCF28544.1"/>
    <property type="molecule type" value="Genomic_DNA"/>
</dbReference>
<reference evidence="1" key="3">
    <citation type="submission" date="2014-01" db="EMBL/GenBank/DDBJ databases">
        <title>Evolution of pathogenesis and genome organization in the Tremellales.</title>
        <authorList>
            <person name="Cuomo C."/>
            <person name="Litvintseva A."/>
            <person name="Heitman J."/>
            <person name="Chen Y."/>
            <person name="Sun S."/>
            <person name="Springer D."/>
            <person name="Dromer F."/>
            <person name="Young S."/>
            <person name="Zeng Q."/>
            <person name="Chapman S."/>
            <person name="Gujja S."/>
            <person name="Saif S."/>
            <person name="Birren B."/>
        </authorList>
    </citation>
    <scope>NUCLEOTIDE SEQUENCE</scope>
    <source>
        <strain evidence="1">CBS 10118</strain>
    </source>
</reference>
<protein>
    <submittedName>
        <fullName evidence="1">Uncharacterized protein</fullName>
    </submittedName>
</protein>